<organism evidence="3 4">
    <name type="scientific">Lentithecium fluviatile CBS 122367</name>
    <dbReference type="NCBI Taxonomy" id="1168545"/>
    <lineage>
        <taxon>Eukaryota</taxon>
        <taxon>Fungi</taxon>
        <taxon>Dikarya</taxon>
        <taxon>Ascomycota</taxon>
        <taxon>Pezizomycotina</taxon>
        <taxon>Dothideomycetes</taxon>
        <taxon>Pleosporomycetidae</taxon>
        <taxon>Pleosporales</taxon>
        <taxon>Massarineae</taxon>
        <taxon>Lentitheciaceae</taxon>
        <taxon>Lentithecium</taxon>
    </lineage>
</organism>
<proteinExistence type="predicted"/>
<feature type="compositionally biased region" description="Low complexity" evidence="2">
    <location>
        <begin position="282"/>
        <end position="293"/>
    </location>
</feature>
<sequence length="606" mass="66891">MGLNQNPNNKKERQTGIIDDVAAIAMIEAQSQQGRRGGGKKTGTKGKQGFNLSKAQNAGVSKPKPKAAPRYADASKTKPAPKKGETSKSKPAFTSATTPEVQFYEESGLRIPLFDKSCRKKMHAKDGSVTAMKYGRSYLLGIIKDYAGEEKAQEFESAKMSKKEIGTWIQAAETKAFGNGPAEGKDVVFEGTKVDNAPAPEAAARKPRTESEKQKKLPTMKDNANFLPAGLSSLNGANKRKHDDEVTNTLTGQLVKKPKPEPSQAPAKPLPARPPHERARPQQNQNHTQNTQTRPEPQPIEQDMAPPKKPPQSHETISANPQPNNQGNSSLYRATNAGINADASKITKPSKKPKVNDGDKDLYIPKTDNIKLPKDQQHPLIPMLNLNPHWGPTDPGKPSTITPTRHLHLPGQRTNAIITAESNHTVHITDIPYMDTKKHRISVPQPQDQQQGKQPETPAPYLKPGPHGYNYATSSDESLKTGIGHQVEPVDESAWEHMMFDVSRQSERVKALNTEIATLVAQVQHLRKTRSEEPADPELERLKPLKEQADTQVAMEKKKLKELEENKSTFMREYRAKYPGTTVNDWPCGCQKVGNGAWEEGDSEEE</sequence>
<feature type="region of interest" description="Disordered" evidence="2">
    <location>
        <begin position="585"/>
        <end position="606"/>
    </location>
</feature>
<feature type="compositionally biased region" description="Low complexity" evidence="2">
    <location>
        <begin position="444"/>
        <end position="456"/>
    </location>
</feature>
<feature type="compositionally biased region" description="Polar residues" evidence="2">
    <location>
        <begin position="313"/>
        <end position="333"/>
    </location>
</feature>
<keyword evidence="4" id="KW-1185">Reference proteome</keyword>
<gene>
    <name evidence="3" type="ORF">K458DRAFT_190606</name>
</gene>
<accession>A0A6G1JB30</accession>
<feature type="compositionally biased region" description="Basic and acidic residues" evidence="2">
    <location>
        <begin position="203"/>
        <end position="215"/>
    </location>
</feature>
<evidence type="ECO:0000313" key="4">
    <source>
        <dbReference type="Proteomes" id="UP000799291"/>
    </source>
</evidence>
<dbReference type="EMBL" id="MU005575">
    <property type="protein sequence ID" value="KAF2687421.1"/>
    <property type="molecule type" value="Genomic_DNA"/>
</dbReference>
<name>A0A6G1JB30_9PLEO</name>
<feature type="compositionally biased region" description="Polar residues" evidence="2">
    <location>
        <begin position="50"/>
        <end position="59"/>
    </location>
</feature>
<dbReference type="AlphaFoldDB" id="A0A6G1JB30"/>
<feature type="region of interest" description="Disordered" evidence="2">
    <location>
        <begin position="190"/>
        <end position="362"/>
    </location>
</feature>
<feature type="region of interest" description="Disordered" evidence="2">
    <location>
        <begin position="439"/>
        <end position="466"/>
    </location>
</feature>
<evidence type="ECO:0000256" key="2">
    <source>
        <dbReference type="SAM" id="MobiDB-lite"/>
    </source>
</evidence>
<keyword evidence="1" id="KW-0175">Coiled coil</keyword>
<reference evidence="3" key="1">
    <citation type="journal article" date="2020" name="Stud. Mycol.">
        <title>101 Dothideomycetes genomes: a test case for predicting lifestyles and emergence of pathogens.</title>
        <authorList>
            <person name="Haridas S."/>
            <person name="Albert R."/>
            <person name="Binder M."/>
            <person name="Bloem J."/>
            <person name="Labutti K."/>
            <person name="Salamov A."/>
            <person name="Andreopoulos B."/>
            <person name="Baker S."/>
            <person name="Barry K."/>
            <person name="Bills G."/>
            <person name="Bluhm B."/>
            <person name="Cannon C."/>
            <person name="Castanera R."/>
            <person name="Culley D."/>
            <person name="Daum C."/>
            <person name="Ezra D."/>
            <person name="Gonzalez J."/>
            <person name="Henrissat B."/>
            <person name="Kuo A."/>
            <person name="Liang C."/>
            <person name="Lipzen A."/>
            <person name="Lutzoni F."/>
            <person name="Magnuson J."/>
            <person name="Mondo S."/>
            <person name="Nolan M."/>
            <person name="Ohm R."/>
            <person name="Pangilinan J."/>
            <person name="Park H.-J."/>
            <person name="Ramirez L."/>
            <person name="Alfaro M."/>
            <person name="Sun H."/>
            <person name="Tritt A."/>
            <person name="Yoshinaga Y."/>
            <person name="Zwiers L.-H."/>
            <person name="Turgeon B."/>
            <person name="Goodwin S."/>
            <person name="Spatafora J."/>
            <person name="Crous P."/>
            <person name="Grigoriev I."/>
        </authorList>
    </citation>
    <scope>NUCLEOTIDE SEQUENCE</scope>
    <source>
        <strain evidence="3">CBS 122367</strain>
    </source>
</reference>
<evidence type="ECO:0000313" key="3">
    <source>
        <dbReference type="EMBL" id="KAF2687421.1"/>
    </source>
</evidence>
<dbReference type="OrthoDB" id="3793790at2759"/>
<feature type="region of interest" description="Disordered" evidence="2">
    <location>
        <begin position="28"/>
        <end position="101"/>
    </location>
</feature>
<feature type="coiled-coil region" evidence="1">
    <location>
        <begin position="509"/>
        <end position="573"/>
    </location>
</feature>
<protein>
    <submittedName>
        <fullName evidence="3">Uncharacterized protein</fullName>
    </submittedName>
</protein>
<dbReference type="Proteomes" id="UP000799291">
    <property type="component" value="Unassembled WGS sequence"/>
</dbReference>
<evidence type="ECO:0000256" key="1">
    <source>
        <dbReference type="SAM" id="Coils"/>
    </source>
</evidence>